<evidence type="ECO:0000313" key="2">
    <source>
        <dbReference type="Proteomes" id="UP000028006"/>
    </source>
</evidence>
<dbReference type="EMBL" id="JOKG01000002">
    <property type="protein sequence ID" value="KEQ14227.1"/>
    <property type="molecule type" value="Genomic_DNA"/>
</dbReference>
<reference evidence="1 2" key="1">
    <citation type="submission" date="2014-06" db="EMBL/GenBank/DDBJ databases">
        <title>Whole Genome Sequences of Three Symbiotic Endozoicomonas Bacteria.</title>
        <authorList>
            <person name="Neave M.J."/>
            <person name="Apprill A."/>
            <person name="Voolstra C.R."/>
        </authorList>
    </citation>
    <scope>NUCLEOTIDE SEQUENCE [LARGE SCALE GENOMIC DNA]</scope>
    <source>
        <strain evidence="1 2">LMG 24815</strain>
    </source>
</reference>
<accession>A0A081N704</accession>
<dbReference type="RefSeq" id="WP_034874004.1">
    <property type="nucleotide sequence ID" value="NZ_JOKG01000002.1"/>
</dbReference>
<dbReference type="Proteomes" id="UP000028006">
    <property type="component" value="Unassembled WGS sequence"/>
</dbReference>
<keyword evidence="2" id="KW-1185">Reference proteome</keyword>
<comment type="caution">
    <text evidence="1">The sequence shown here is derived from an EMBL/GenBank/DDBJ whole genome shotgun (WGS) entry which is preliminary data.</text>
</comment>
<sequence>MPAINLNDLQPDPAYLTGQTQRRERIHIGNIDIDPCTGCQHNRECMTGQQACQQFCNYVQGRDWTGIERQPSSFFYKRLNLSN</sequence>
<dbReference type="AlphaFoldDB" id="A0A081N704"/>
<proteinExistence type="predicted"/>
<protein>
    <submittedName>
        <fullName evidence="1">Uncharacterized protein</fullName>
    </submittedName>
</protein>
<evidence type="ECO:0000313" key="1">
    <source>
        <dbReference type="EMBL" id="KEQ14227.1"/>
    </source>
</evidence>
<gene>
    <name evidence="1" type="ORF">GZ77_07335</name>
</gene>
<organism evidence="1 2">
    <name type="scientific">Endozoicomonas montiporae</name>
    <dbReference type="NCBI Taxonomy" id="1027273"/>
    <lineage>
        <taxon>Bacteria</taxon>
        <taxon>Pseudomonadati</taxon>
        <taxon>Pseudomonadota</taxon>
        <taxon>Gammaproteobacteria</taxon>
        <taxon>Oceanospirillales</taxon>
        <taxon>Endozoicomonadaceae</taxon>
        <taxon>Endozoicomonas</taxon>
    </lineage>
</organism>
<name>A0A081N704_9GAMM</name>